<name>A0A0B6Y108_9EUPU</name>
<sequence length="67" mass="7598">KIPAEYVRLTEDDSVDKCLELMSNFWHIMEPEPPNLVISVVGGAKNFKLDGRNRSIFSNGLTKVMFV</sequence>
<dbReference type="Pfam" id="PF18139">
    <property type="entry name" value="LSDAT_euk"/>
    <property type="match status" value="1"/>
</dbReference>
<organism evidence="2">
    <name type="scientific">Arion vulgaris</name>
    <dbReference type="NCBI Taxonomy" id="1028688"/>
    <lineage>
        <taxon>Eukaryota</taxon>
        <taxon>Metazoa</taxon>
        <taxon>Spiralia</taxon>
        <taxon>Lophotrochozoa</taxon>
        <taxon>Mollusca</taxon>
        <taxon>Gastropoda</taxon>
        <taxon>Heterobranchia</taxon>
        <taxon>Euthyneura</taxon>
        <taxon>Panpulmonata</taxon>
        <taxon>Eupulmonata</taxon>
        <taxon>Stylommatophora</taxon>
        <taxon>Helicina</taxon>
        <taxon>Arionoidea</taxon>
        <taxon>Arionidae</taxon>
        <taxon>Arion</taxon>
    </lineage>
</organism>
<protein>
    <recommendedName>
        <fullName evidence="1">TRPM SLOG domain-containing protein</fullName>
    </recommendedName>
</protein>
<dbReference type="PANTHER" id="PTHR13800:SF12">
    <property type="entry name" value="TRANSIENT RECEPTOR POTENTIAL CATION CHANNEL SUBFAMILY M MEMBER-LIKE 2"/>
    <property type="match status" value="1"/>
</dbReference>
<gene>
    <name evidence="2" type="primary">ORF9372</name>
</gene>
<feature type="domain" description="TRPM SLOG" evidence="1">
    <location>
        <begin position="4"/>
        <end position="64"/>
    </location>
</feature>
<dbReference type="GO" id="GO:0005886">
    <property type="term" value="C:plasma membrane"/>
    <property type="evidence" value="ECO:0007669"/>
    <property type="project" value="TreeGrafter"/>
</dbReference>
<dbReference type="InterPro" id="IPR050927">
    <property type="entry name" value="TRPM"/>
</dbReference>
<evidence type="ECO:0000313" key="2">
    <source>
        <dbReference type="EMBL" id="CEK49947.1"/>
    </source>
</evidence>
<proteinExistence type="predicted"/>
<dbReference type="InterPro" id="IPR041491">
    <property type="entry name" value="TRPM_SLOG"/>
</dbReference>
<reference evidence="2" key="1">
    <citation type="submission" date="2014-12" db="EMBL/GenBank/DDBJ databases">
        <title>Insight into the proteome of Arion vulgaris.</title>
        <authorList>
            <person name="Aradska J."/>
            <person name="Bulat T."/>
            <person name="Smidak R."/>
            <person name="Sarate P."/>
            <person name="Gangsoo J."/>
            <person name="Sialana F."/>
            <person name="Bilban M."/>
            <person name="Lubec G."/>
        </authorList>
    </citation>
    <scope>NUCLEOTIDE SEQUENCE</scope>
    <source>
        <tissue evidence="2">Skin</tissue>
    </source>
</reference>
<feature type="non-terminal residue" evidence="2">
    <location>
        <position position="1"/>
    </location>
</feature>
<accession>A0A0B6Y108</accession>
<evidence type="ECO:0000259" key="1">
    <source>
        <dbReference type="Pfam" id="PF18139"/>
    </source>
</evidence>
<dbReference type="PANTHER" id="PTHR13800">
    <property type="entry name" value="TRANSIENT RECEPTOR POTENTIAL CATION CHANNEL, SUBFAMILY M, MEMBER 6"/>
    <property type="match status" value="1"/>
</dbReference>
<dbReference type="AlphaFoldDB" id="A0A0B6Y108"/>
<dbReference type="GO" id="GO:0099604">
    <property type="term" value="F:ligand-gated calcium channel activity"/>
    <property type="evidence" value="ECO:0007669"/>
    <property type="project" value="TreeGrafter"/>
</dbReference>
<dbReference type="EMBL" id="HACG01003082">
    <property type="protein sequence ID" value="CEK49947.1"/>
    <property type="molecule type" value="Transcribed_RNA"/>
</dbReference>